<dbReference type="Proteomes" id="UP000294200">
    <property type="component" value="Unassembled WGS sequence"/>
</dbReference>
<proteinExistence type="predicted"/>
<gene>
    <name evidence="1" type="ORF">BZM27_30465</name>
</gene>
<organism evidence="1 2">
    <name type="scientific">Paraburkholderia steynii</name>
    <dbReference type="NCBI Taxonomy" id="1245441"/>
    <lineage>
        <taxon>Bacteria</taxon>
        <taxon>Pseudomonadati</taxon>
        <taxon>Pseudomonadota</taxon>
        <taxon>Betaproteobacteria</taxon>
        <taxon>Burkholderiales</taxon>
        <taxon>Burkholderiaceae</taxon>
        <taxon>Paraburkholderia</taxon>
    </lineage>
</organism>
<dbReference type="AlphaFoldDB" id="A0A4R0XA33"/>
<evidence type="ECO:0000313" key="1">
    <source>
        <dbReference type="EMBL" id="TCG05862.1"/>
    </source>
</evidence>
<protein>
    <submittedName>
        <fullName evidence="1">Uncharacterized protein</fullName>
    </submittedName>
</protein>
<accession>A0A4R0XA33</accession>
<name>A0A4R0XA33_9BURK</name>
<sequence length="65" mass="7765">MLMRRQTNLQPGGQLDLFRPFPKTPQWAHLPQEVRQQTVRLLAQLLRQHRRGLFAVVHEPEVRDE</sequence>
<comment type="caution">
    <text evidence="1">The sequence shown here is derived from an EMBL/GenBank/DDBJ whole genome shotgun (WGS) entry which is preliminary data.</text>
</comment>
<evidence type="ECO:0000313" key="2">
    <source>
        <dbReference type="Proteomes" id="UP000294200"/>
    </source>
</evidence>
<keyword evidence="2" id="KW-1185">Reference proteome</keyword>
<dbReference type="EMBL" id="MWML01000140">
    <property type="protein sequence ID" value="TCG05862.1"/>
    <property type="molecule type" value="Genomic_DNA"/>
</dbReference>
<reference evidence="1 2" key="1">
    <citation type="submission" date="2017-02" db="EMBL/GenBank/DDBJ databases">
        <title>Paraburkholderia sophoroidis sp. nov. and Paraburkholderia steynii sp. nov. rhizobial symbionts of the fynbos legume Hypocalyptus sophoroides.</title>
        <authorList>
            <person name="Steenkamp E.T."/>
            <person name="Beukes C.W."/>
            <person name="Van Zyl E."/>
            <person name="Avontuur J."/>
            <person name="Chan W.Y."/>
            <person name="Hassen A."/>
            <person name="Palmer M."/>
            <person name="Mthombeni L."/>
            <person name="Phalane F."/>
            <person name="Sereme K."/>
            <person name="Venter S.N."/>
        </authorList>
    </citation>
    <scope>NUCLEOTIDE SEQUENCE [LARGE SCALE GENOMIC DNA]</scope>
    <source>
        <strain evidence="1 2">HC1.1ba</strain>
    </source>
</reference>